<reference evidence="10 11" key="1">
    <citation type="submission" date="2024-12" db="EMBL/GenBank/DDBJ databases">
        <title>The unique morphological basis and parallel evolutionary history of personate flowers in Penstemon.</title>
        <authorList>
            <person name="Depatie T.H."/>
            <person name="Wessinger C.A."/>
        </authorList>
    </citation>
    <scope>NUCLEOTIDE SEQUENCE [LARGE SCALE GENOMIC DNA]</scope>
    <source>
        <strain evidence="10">WTNN_2</strain>
        <tissue evidence="10">Leaf</tissue>
    </source>
</reference>
<protein>
    <recommendedName>
        <fullName evidence="9">AP2/ERF domain-containing protein</fullName>
    </recommendedName>
</protein>
<dbReference type="PANTHER" id="PTHR31985">
    <property type="entry name" value="ETHYLENE-RESPONSIVE TRANSCRIPTION FACTOR ERF042-RELATED"/>
    <property type="match status" value="1"/>
</dbReference>
<keyword evidence="6" id="KW-0804">Transcription</keyword>
<dbReference type="PROSITE" id="PS51032">
    <property type="entry name" value="AP2_ERF"/>
    <property type="match status" value="1"/>
</dbReference>
<comment type="caution">
    <text evidence="10">The sequence shown here is derived from an EMBL/GenBank/DDBJ whole genome shotgun (WGS) entry which is preliminary data.</text>
</comment>
<evidence type="ECO:0000256" key="5">
    <source>
        <dbReference type="ARBA" id="ARBA00023159"/>
    </source>
</evidence>
<keyword evidence="11" id="KW-1185">Reference proteome</keyword>
<dbReference type="InterPro" id="IPR051032">
    <property type="entry name" value="AP2/ERF_TF_ERF_subfamily"/>
</dbReference>
<dbReference type="Gene3D" id="3.30.730.10">
    <property type="entry name" value="AP2/ERF domain"/>
    <property type="match status" value="1"/>
</dbReference>
<dbReference type="AlphaFoldDB" id="A0ABD3U894"/>
<dbReference type="InterPro" id="IPR036955">
    <property type="entry name" value="AP2/ERF_dom_sf"/>
</dbReference>
<dbReference type="InterPro" id="IPR001471">
    <property type="entry name" value="AP2/ERF_dom"/>
</dbReference>
<name>A0ABD3U894_9LAMI</name>
<dbReference type="GO" id="GO:0003677">
    <property type="term" value="F:DNA binding"/>
    <property type="evidence" value="ECO:0007669"/>
    <property type="project" value="UniProtKB-KW"/>
</dbReference>
<proteinExistence type="inferred from homology"/>
<dbReference type="PRINTS" id="PR00367">
    <property type="entry name" value="ETHRSPELEMNT"/>
</dbReference>
<comment type="subcellular location">
    <subcellularLocation>
        <location evidence="1">Nucleus</location>
    </subcellularLocation>
</comment>
<keyword evidence="3" id="KW-0805">Transcription regulation</keyword>
<dbReference type="GO" id="GO:0005634">
    <property type="term" value="C:nucleus"/>
    <property type="evidence" value="ECO:0007669"/>
    <property type="project" value="UniProtKB-SubCell"/>
</dbReference>
<dbReference type="Proteomes" id="UP001634393">
    <property type="component" value="Unassembled WGS sequence"/>
</dbReference>
<evidence type="ECO:0000259" key="9">
    <source>
        <dbReference type="PROSITE" id="PS51032"/>
    </source>
</evidence>
<evidence type="ECO:0000313" key="10">
    <source>
        <dbReference type="EMBL" id="KAL3845699.1"/>
    </source>
</evidence>
<organism evidence="10 11">
    <name type="scientific">Penstemon smallii</name>
    <dbReference type="NCBI Taxonomy" id="265156"/>
    <lineage>
        <taxon>Eukaryota</taxon>
        <taxon>Viridiplantae</taxon>
        <taxon>Streptophyta</taxon>
        <taxon>Embryophyta</taxon>
        <taxon>Tracheophyta</taxon>
        <taxon>Spermatophyta</taxon>
        <taxon>Magnoliopsida</taxon>
        <taxon>eudicotyledons</taxon>
        <taxon>Gunneridae</taxon>
        <taxon>Pentapetalae</taxon>
        <taxon>asterids</taxon>
        <taxon>lamiids</taxon>
        <taxon>Lamiales</taxon>
        <taxon>Plantaginaceae</taxon>
        <taxon>Cheloneae</taxon>
        <taxon>Penstemon</taxon>
    </lineage>
</organism>
<dbReference type="SMART" id="SM00380">
    <property type="entry name" value="AP2"/>
    <property type="match status" value="1"/>
</dbReference>
<keyword evidence="2" id="KW-0611">Plant defense</keyword>
<dbReference type="CDD" id="cd00018">
    <property type="entry name" value="AP2"/>
    <property type="match status" value="1"/>
</dbReference>
<accession>A0ABD3U894</accession>
<keyword evidence="4" id="KW-0238">DNA-binding</keyword>
<evidence type="ECO:0000313" key="11">
    <source>
        <dbReference type="Proteomes" id="UP001634393"/>
    </source>
</evidence>
<evidence type="ECO:0000256" key="7">
    <source>
        <dbReference type="ARBA" id="ARBA00023242"/>
    </source>
</evidence>
<evidence type="ECO:0000256" key="1">
    <source>
        <dbReference type="ARBA" id="ARBA00004123"/>
    </source>
</evidence>
<evidence type="ECO:0000256" key="6">
    <source>
        <dbReference type="ARBA" id="ARBA00023163"/>
    </source>
</evidence>
<dbReference type="PANTHER" id="PTHR31985:SF100">
    <property type="entry name" value="ETHYLENE-RESPONSIVE TRANSCRIPTION FACTOR ERF022"/>
    <property type="match status" value="1"/>
</dbReference>
<evidence type="ECO:0000256" key="4">
    <source>
        <dbReference type="ARBA" id="ARBA00023125"/>
    </source>
</evidence>
<sequence>MNQDCNIECSTKQYIGVRKRKWGKWVSEIRQPGTKTRIWLGSYEAPEMAAAAYDVAALHLKGPNTRLNFPELVDGLPKPVSSNAMDVQSAAQEAAMRLRRTAPQAKEGGHNIIPVRVGLSASQIQAINESPLDSPKMWTEIATGDSLLGEVVVSCGGIEIDEWDEMDYYSIWD</sequence>
<evidence type="ECO:0000256" key="2">
    <source>
        <dbReference type="ARBA" id="ARBA00022821"/>
    </source>
</evidence>
<dbReference type="Pfam" id="PF00847">
    <property type="entry name" value="AP2"/>
    <property type="match status" value="1"/>
</dbReference>
<dbReference type="GO" id="GO:0006952">
    <property type="term" value="P:defense response"/>
    <property type="evidence" value="ECO:0007669"/>
    <property type="project" value="UniProtKB-KW"/>
</dbReference>
<keyword evidence="7" id="KW-0539">Nucleus</keyword>
<keyword evidence="5" id="KW-0010">Activator</keyword>
<dbReference type="SUPFAM" id="SSF54171">
    <property type="entry name" value="DNA-binding domain"/>
    <property type="match status" value="1"/>
</dbReference>
<comment type="similarity">
    <text evidence="8">Belongs to the AP2/ERF transcription factor family. ERF subfamily.</text>
</comment>
<dbReference type="EMBL" id="JBJXBP010000002">
    <property type="protein sequence ID" value="KAL3845699.1"/>
    <property type="molecule type" value="Genomic_DNA"/>
</dbReference>
<dbReference type="InterPro" id="IPR016177">
    <property type="entry name" value="DNA-bd_dom_sf"/>
</dbReference>
<gene>
    <name evidence="10" type="ORF">ACJIZ3_003102</name>
</gene>
<evidence type="ECO:0000256" key="8">
    <source>
        <dbReference type="ARBA" id="ARBA00024343"/>
    </source>
</evidence>
<feature type="domain" description="AP2/ERF" evidence="9">
    <location>
        <begin position="13"/>
        <end position="70"/>
    </location>
</feature>
<evidence type="ECO:0000256" key="3">
    <source>
        <dbReference type="ARBA" id="ARBA00023015"/>
    </source>
</evidence>
<dbReference type="FunFam" id="3.30.730.10:FF:000001">
    <property type="entry name" value="Ethylene-responsive transcription factor 2"/>
    <property type="match status" value="1"/>
</dbReference>